<dbReference type="EMBL" id="JACCCZ010000001">
    <property type="protein sequence ID" value="NYG04282.1"/>
    <property type="molecule type" value="Genomic_DNA"/>
</dbReference>
<dbReference type="RefSeq" id="WP_073577439.1">
    <property type="nucleotide sequence ID" value="NZ_BAAAJZ010000006.1"/>
</dbReference>
<dbReference type="Proteomes" id="UP000232453">
    <property type="component" value="Unassembled WGS sequence"/>
</dbReference>
<evidence type="ECO:0000313" key="3">
    <source>
        <dbReference type="Proteomes" id="UP000232453"/>
    </source>
</evidence>
<reference evidence="1 4" key="1">
    <citation type="submission" date="2020-07" db="EMBL/GenBank/DDBJ databases">
        <title>Sequencing the genomes of 1000 actinobacteria strains.</title>
        <authorList>
            <person name="Klenk H.-P."/>
        </authorList>
    </citation>
    <scope>NUCLEOTIDE SEQUENCE [LARGE SCALE GENOMIC DNA]</scope>
    <source>
        <strain evidence="2 3">DSM 44104</strain>
        <strain evidence="1 4">DSM 44749</strain>
    </source>
</reference>
<evidence type="ECO:0000313" key="1">
    <source>
        <dbReference type="EMBL" id="NYG04282.1"/>
    </source>
</evidence>
<comment type="caution">
    <text evidence="1">The sequence shown here is derived from an EMBL/GenBank/DDBJ whole genome shotgun (WGS) entry which is preliminary data.</text>
</comment>
<evidence type="ECO:0000313" key="4">
    <source>
        <dbReference type="Proteomes" id="UP000549695"/>
    </source>
</evidence>
<organism evidence="1 4">
    <name type="scientific">Pseudonocardia alni</name>
    <name type="common">Amycolata alni</name>
    <dbReference type="NCBI Taxonomy" id="33907"/>
    <lineage>
        <taxon>Bacteria</taxon>
        <taxon>Bacillati</taxon>
        <taxon>Actinomycetota</taxon>
        <taxon>Actinomycetes</taxon>
        <taxon>Pseudonocardiales</taxon>
        <taxon>Pseudonocardiaceae</taxon>
        <taxon>Pseudonocardia</taxon>
    </lineage>
</organism>
<dbReference type="EMBL" id="PHUJ01000003">
    <property type="protein sequence ID" value="PKB30236.1"/>
    <property type="molecule type" value="Genomic_DNA"/>
</dbReference>
<accession>A0AA44UN45</accession>
<sequence>MGSPSSQTPITARVRIGQQPDFVRLFQTLPRAGEWVNFAPPGRRRDDYEVDWVLHWAVDPDDTDSPDVTIEIQLVDPE</sequence>
<name>A0A852WFZ0_PSEA5</name>
<dbReference type="AlphaFoldDB" id="A0A852WFZ0"/>
<gene>
    <name evidence="2" type="ORF">ATL51_1896</name>
    <name evidence="1" type="ORF">HDA37_004567</name>
</gene>
<keyword evidence="4" id="KW-1185">Reference proteome</keyword>
<protein>
    <submittedName>
        <fullName evidence="1">Uncharacterized protein</fullName>
    </submittedName>
</protein>
<proteinExistence type="predicted"/>
<evidence type="ECO:0000313" key="2">
    <source>
        <dbReference type="EMBL" id="PKB30236.1"/>
    </source>
</evidence>
<accession>A0A852WFZ0</accession>
<dbReference type="GeneID" id="98054240"/>
<dbReference type="Proteomes" id="UP000549695">
    <property type="component" value="Unassembled WGS sequence"/>
</dbReference>